<feature type="domain" description="Pseudouridine synthase RsuA/RluA-like" evidence="7">
    <location>
        <begin position="79"/>
        <end position="230"/>
    </location>
</feature>
<evidence type="ECO:0000256" key="2">
    <source>
        <dbReference type="ARBA" id="ARBA00010876"/>
    </source>
</evidence>
<proteinExistence type="inferred from homology"/>
<comment type="catalytic activity">
    <reaction evidence="1 6">
        <text>a uridine in RNA = a pseudouridine in RNA</text>
        <dbReference type="Rhea" id="RHEA:48348"/>
        <dbReference type="Rhea" id="RHEA-COMP:12068"/>
        <dbReference type="Rhea" id="RHEA-COMP:12069"/>
        <dbReference type="ChEBI" id="CHEBI:65314"/>
        <dbReference type="ChEBI" id="CHEBI:65315"/>
    </reaction>
</comment>
<evidence type="ECO:0000313" key="8">
    <source>
        <dbReference type="EMBL" id="HIU13952.1"/>
    </source>
</evidence>
<dbReference type="InterPro" id="IPR006224">
    <property type="entry name" value="PsdUridine_synth_RluA-like_CS"/>
</dbReference>
<dbReference type="GO" id="GO:0003723">
    <property type="term" value="F:RNA binding"/>
    <property type="evidence" value="ECO:0007669"/>
    <property type="project" value="UniProtKB-KW"/>
</dbReference>
<reference evidence="8" key="2">
    <citation type="journal article" date="2021" name="PeerJ">
        <title>Extensive microbial diversity within the chicken gut microbiome revealed by metagenomics and culture.</title>
        <authorList>
            <person name="Gilroy R."/>
            <person name="Ravi A."/>
            <person name="Getino M."/>
            <person name="Pursley I."/>
            <person name="Horton D.L."/>
            <person name="Alikhan N.F."/>
            <person name="Baker D."/>
            <person name="Gharbi K."/>
            <person name="Hall N."/>
            <person name="Watson M."/>
            <person name="Adriaenssens E.M."/>
            <person name="Foster-Nyarko E."/>
            <person name="Jarju S."/>
            <person name="Secka A."/>
            <person name="Antonio M."/>
            <person name="Oren A."/>
            <person name="Chaudhuri R.R."/>
            <person name="La Ragione R."/>
            <person name="Hildebrand F."/>
            <person name="Pallen M.J."/>
        </authorList>
    </citation>
    <scope>NUCLEOTIDE SEQUENCE</scope>
    <source>
        <strain evidence="8">CHK195-11698</strain>
    </source>
</reference>
<dbReference type="SUPFAM" id="SSF55120">
    <property type="entry name" value="Pseudouridine synthase"/>
    <property type="match status" value="1"/>
</dbReference>
<dbReference type="PANTHER" id="PTHR21600:SF44">
    <property type="entry name" value="RIBOSOMAL LARGE SUBUNIT PSEUDOURIDINE SYNTHASE D"/>
    <property type="match status" value="1"/>
</dbReference>
<evidence type="ECO:0000256" key="6">
    <source>
        <dbReference type="RuleBase" id="RU362028"/>
    </source>
</evidence>
<evidence type="ECO:0000256" key="3">
    <source>
        <dbReference type="ARBA" id="ARBA00023235"/>
    </source>
</evidence>
<dbReference type="InterPro" id="IPR006145">
    <property type="entry name" value="PsdUridine_synth_RsuA/RluA"/>
</dbReference>
<dbReference type="Gene3D" id="3.30.2350.10">
    <property type="entry name" value="Pseudouridine synthase"/>
    <property type="match status" value="1"/>
</dbReference>
<evidence type="ECO:0000256" key="5">
    <source>
        <dbReference type="PROSITE-ProRule" id="PRU00182"/>
    </source>
</evidence>
<dbReference type="Pfam" id="PF00849">
    <property type="entry name" value="PseudoU_synth_2"/>
    <property type="match status" value="1"/>
</dbReference>
<comment type="function">
    <text evidence="6">Responsible for synthesis of pseudouridine from uracil.</text>
</comment>
<organism evidence="8 9">
    <name type="scientific">Candidatus Fimiplasma intestinipullorum</name>
    <dbReference type="NCBI Taxonomy" id="2840825"/>
    <lineage>
        <taxon>Bacteria</taxon>
        <taxon>Bacillati</taxon>
        <taxon>Bacillota</taxon>
        <taxon>Clostridia</taxon>
        <taxon>Eubacteriales</taxon>
        <taxon>Candidatus Fimiplasma</taxon>
    </lineage>
</organism>
<dbReference type="PROSITE" id="PS50889">
    <property type="entry name" value="S4"/>
    <property type="match status" value="1"/>
</dbReference>
<reference evidence="8" key="1">
    <citation type="submission" date="2020-10" db="EMBL/GenBank/DDBJ databases">
        <authorList>
            <person name="Gilroy R."/>
        </authorList>
    </citation>
    <scope>NUCLEOTIDE SEQUENCE</scope>
    <source>
        <strain evidence="8">CHK195-11698</strain>
    </source>
</reference>
<keyword evidence="5" id="KW-0694">RNA-binding</keyword>
<evidence type="ECO:0000313" key="9">
    <source>
        <dbReference type="Proteomes" id="UP000824175"/>
    </source>
</evidence>
<keyword evidence="3 6" id="KW-0413">Isomerase</keyword>
<dbReference type="Proteomes" id="UP000824175">
    <property type="component" value="Unassembled WGS sequence"/>
</dbReference>
<dbReference type="EC" id="5.4.99.-" evidence="6"/>
<sequence length="290" mass="32779">MHKKEWIVRKNMGLLDFLVQYSGLPKKEIVHFIRTGCLYCNGEVCTNVKALVQTGDKLVLAHHSRPALPFEVLYEDQEIIVIDKPAGLLSMADAREKEKTAYHLVGDYLKKQDRQARVFIVHRLDRDTSGVLVLAKNEKIKRLLQENWQTIVRERAYVAVVEGTPKPLQGTIDNYLSETRTQLVYASAKKTPGSKRAITHYRVNTTQKGYSMVEVALDTGRKNQIRVHLAGLGCPIVGDRKYGARSNPLGRLGLHCEEVALVHPVSGKMMVFQAQRPACFETLFSRNAKK</sequence>
<dbReference type="CDD" id="cd00165">
    <property type="entry name" value="S4"/>
    <property type="match status" value="1"/>
</dbReference>
<comment type="similarity">
    <text evidence="2 6">Belongs to the pseudouridine synthase RluA family.</text>
</comment>
<dbReference type="InterPro" id="IPR020103">
    <property type="entry name" value="PsdUridine_synth_cat_dom_sf"/>
</dbReference>
<dbReference type="GO" id="GO:0009982">
    <property type="term" value="F:pseudouridine synthase activity"/>
    <property type="evidence" value="ECO:0007669"/>
    <property type="project" value="InterPro"/>
</dbReference>
<name>A0A9D1HNK1_9FIRM</name>
<dbReference type="CDD" id="cd02869">
    <property type="entry name" value="PseudoU_synth_RluA_like"/>
    <property type="match status" value="1"/>
</dbReference>
<accession>A0A9D1HNK1</accession>
<protein>
    <recommendedName>
        <fullName evidence="6">Pseudouridine synthase</fullName>
        <ecNumber evidence="6">5.4.99.-</ecNumber>
    </recommendedName>
</protein>
<dbReference type="EMBL" id="DVMJ01000065">
    <property type="protein sequence ID" value="HIU13952.1"/>
    <property type="molecule type" value="Genomic_DNA"/>
</dbReference>
<evidence type="ECO:0000259" key="7">
    <source>
        <dbReference type="Pfam" id="PF00849"/>
    </source>
</evidence>
<comment type="caution">
    <text evidence="8">The sequence shown here is derived from an EMBL/GenBank/DDBJ whole genome shotgun (WGS) entry which is preliminary data.</text>
</comment>
<dbReference type="PROSITE" id="PS01129">
    <property type="entry name" value="PSI_RLU"/>
    <property type="match status" value="1"/>
</dbReference>
<dbReference type="NCBIfam" id="TIGR00005">
    <property type="entry name" value="rluA_subfam"/>
    <property type="match status" value="1"/>
</dbReference>
<evidence type="ECO:0000256" key="4">
    <source>
        <dbReference type="PIRSR" id="PIRSR606225-1"/>
    </source>
</evidence>
<dbReference type="InterPro" id="IPR006225">
    <property type="entry name" value="PsdUridine_synth_RluC/D"/>
</dbReference>
<dbReference type="GO" id="GO:0000455">
    <property type="term" value="P:enzyme-directed rRNA pseudouridine synthesis"/>
    <property type="evidence" value="ECO:0007669"/>
    <property type="project" value="TreeGrafter"/>
</dbReference>
<gene>
    <name evidence="8" type="ORF">IAD15_07785</name>
</gene>
<feature type="active site" evidence="4">
    <location>
        <position position="125"/>
    </location>
</feature>
<dbReference type="PANTHER" id="PTHR21600">
    <property type="entry name" value="MITOCHONDRIAL RNA PSEUDOURIDINE SYNTHASE"/>
    <property type="match status" value="1"/>
</dbReference>
<dbReference type="GO" id="GO:0140098">
    <property type="term" value="F:catalytic activity, acting on RNA"/>
    <property type="evidence" value="ECO:0007669"/>
    <property type="project" value="UniProtKB-ARBA"/>
</dbReference>
<dbReference type="AlphaFoldDB" id="A0A9D1HNK1"/>
<dbReference type="InterPro" id="IPR050188">
    <property type="entry name" value="RluA_PseudoU_synthase"/>
</dbReference>
<evidence type="ECO:0000256" key="1">
    <source>
        <dbReference type="ARBA" id="ARBA00000073"/>
    </source>
</evidence>